<sequence length="227" mass="25547">MERILNLAYRALSDQQNAPLNVSRAGAGFDRATYGMYFKIREKGTTHHLGTYWGYNAEGVQLLLWIRDVDIHDKSQIFFIDSSGALCHAPSGLAVDIVDDVPVLRRRRPVSGRPNPWSHPLPEFSFVNSQIRVKFLSDPSLPGCTDDLYPDDSWATKKFVLAAHTEKGFHMHPISDFSPWIPAAVVGSFEYNAQGDQDKRGRVLVEERTEDVGGERTSWEIVPASKF</sequence>
<organism evidence="1 2">
    <name type="scientific">Athelia psychrophila</name>
    <dbReference type="NCBI Taxonomy" id="1759441"/>
    <lineage>
        <taxon>Eukaryota</taxon>
        <taxon>Fungi</taxon>
        <taxon>Dikarya</taxon>
        <taxon>Basidiomycota</taxon>
        <taxon>Agaricomycotina</taxon>
        <taxon>Agaricomycetes</taxon>
        <taxon>Agaricomycetidae</taxon>
        <taxon>Atheliales</taxon>
        <taxon>Atheliaceae</taxon>
        <taxon>Athelia</taxon>
    </lineage>
</organism>
<gene>
    <name evidence="1" type="ORF">FIBSPDRAFT_28777</name>
</gene>
<dbReference type="AlphaFoldDB" id="A0A166FZZ3"/>
<protein>
    <submittedName>
        <fullName evidence="1">Uncharacterized protein</fullName>
    </submittedName>
</protein>
<evidence type="ECO:0000313" key="1">
    <source>
        <dbReference type="EMBL" id="KZP17333.1"/>
    </source>
</evidence>
<name>A0A166FZZ3_9AGAM</name>
<evidence type="ECO:0000313" key="2">
    <source>
        <dbReference type="Proteomes" id="UP000076532"/>
    </source>
</evidence>
<dbReference type="Proteomes" id="UP000076532">
    <property type="component" value="Unassembled WGS sequence"/>
</dbReference>
<keyword evidence="2" id="KW-1185">Reference proteome</keyword>
<dbReference type="EMBL" id="KV417583">
    <property type="protein sequence ID" value="KZP17333.1"/>
    <property type="molecule type" value="Genomic_DNA"/>
</dbReference>
<proteinExistence type="predicted"/>
<reference evidence="1 2" key="1">
    <citation type="journal article" date="2016" name="Mol. Biol. Evol.">
        <title>Comparative Genomics of Early-Diverging Mushroom-Forming Fungi Provides Insights into the Origins of Lignocellulose Decay Capabilities.</title>
        <authorList>
            <person name="Nagy L.G."/>
            <person name="Riley R."/>
            <person name="Tritt A."/>
            <person name="Adam C."/>
            <person name="Daum C."/>
            <person name="Floudas D."/>
            <person name="Sun H."/>
            <person name="Yadav J.S."/>
            <person name="Pangilinan J."/>
            <person name="Larsson K.H."/>
            <person name="Matsuura K."/>
            <person name="Barry K."/>
            <person name="Labutti K."/>
            <person name="Kuo R."/>
            <person name="Ohm R.A."/>
            <person name="Bhattacharya S.S."/>
            <person name="Shirouzu T."/>
            <person name="Yoshinaga Y."/>
            <person name="Martin F.M."/>
            <person name="Grigoriev I.V."/>
            <person name="Hibbett D.S."/>
        </authorList>
    </citation>
    <scope>NUCLEOTIDE SEQUENCE [LARGE SCALE GENOMIC DNA]</scope>
    <source>
        <strain evidence="1 2">CBS 109695</strain>
    </source>
</reference>
<accession>A0A166FZZ3</accession>